<evidence type="ECO:0000256" key="5">
    <source>
        <dbReference type="ARBA" id="ARBA00022892"/>
    </source>
</evidence>
<evidence type="ECO:0000256" key="10">
    <source>
        <dbReference type="RuleBase" id="RU364018"/>
    </source>
</evidence>
<evidence type="ECO:0000256" key="4">
    <source>
        <dbReference type="ARBA" id="ARBA00022490"/>
    </source>
</evidence>
<comment type="subunit">
    <text evidence="2 10">Oligomeric complex that consists of at least the alpha, beta, beta', gamma, delta, epsilon and zeta subunits.</text>
</comment>
<keyword evidence="4 10" id="KW-0963">Cytoplasm</keyword>
<evidence type="ECO:0000256" key="11">
    <source>
        <dbReference type="RuleBase" id="RU366052"/>
    </source>
</evidence>
<dbReference type="PROSITE" id="PS51072">
    <property type="entry name" value="MHD"/>
    <property type="match status" value="1"/>
</dbReference>
<evidence type="ECO:0000256" key="2">
    <source>
        <dbReference type="ARBA" id="ARBA00011775"/>
    </source>
</evidence>
<feature type="compositionally biased region" description="Polar residues" evidence="12">
    <location>
        <begin position="1"/>
        <end position="10"/>
    </location>
</feature>
<dbReference type="GO" id="GO:0015031">
    <property type="term" value="P:protein transport"/>
    <property type="evidence" value="ECO:0007669"/>
    <property type="project" value="UniProtKB-KW"/>
</dbReference>
<evidence type="ECO:0000259" key="13">
    <source>
        <dbReference type="PROSITE" id="PS51072"/>
    </source>
</evidence>
<proteinExistence type="inferred from homology"/>
<keyword evidence="5 10" id="KW-0931">ER-Golgi transport</keyword>
<sequence length="287" mass="31589">MSASHQSSKPAYNPPSCLLPQSSAEGWRRECSQAEEEGQGRGHVCGQVGAGGERVTSVTAPRQPSMTAKTTTSTLHASVHLKVTERLSLVAGREGGLQSMEILGMIMLSITDQEFSKIRVLMDNKDQRGLQFQTHPNVDKSLWNSEGLLGLKQPNKPFPLKQEVGVLKWRMQTADESLMPLSVNCWPSENAGKCEVNIEYELLQSELELTDVIISIPCPGGVGAPVVGEVAGEYKFDSKKHILEWRLPVIDSSNSTGMMEFTIPGMESDFFPIRVEFVSPKTYSHIE</sequence>
<evidence type="ECO:0000313" key="15">
    <source>
        <dbReference type="Proteomes" id="UP001174909"/>
    </source>
</evidence>
<dbReference type="PANTHER" id="PTHR10121">
    <property type="entry name" value="COATOMER SUBUNIT DELTA"/>
    <property type="match status" value="1"/>
</dbReference>
<feature type="non-terminal residue" evidence="14">
    <location>
        <position position="287"/>
    </location>
</feature>
<dbReference type="PANTHER" id="PTHR10121:SF0">
    <property type="entry name" value="COATOMER SUBUNIT DELTA"/>
    <property type="match status" value="1"/>
</dbReference>
<comment type="function">
    <text evidence="10">The coatomer is a cytosolic protein complex that binds to dilysine motifs and reversibly associates with Golgi non-clathrin-coated vesicles, which further mediate biosynthetic protein transport from the ER, via the Golgi up to the trans Golgi network. Coatomer complex is required for budding from Golgi membranes, and is essential for the retrograde Golgi-to-ER transport of dilysine-tagged proteins.</text>
</comment>
<comment type="similarity">
    <text evidence="1 10">Belongs to the adaptor complexes medium subunit family. Delta-COP subfamily.</text>
</comment>
<accession>A0AA35XEK0</accession>
<keyword evidence="8 10" id="KW-0472">Membrane</keyword>
<keyword evidence="7 10" id="KW-0333">Golgi apparatus</keyword>
<keyword evidence="9 10" id="KW-0968">Cytoplasmic vesicle</keyword>
<dbReference type="InterPro" id="IPR028565">
    <property type="entry name" value="MHD"/>
</dbReference>
<keyword evidence="15" id="KW-1185">Reference proteome</keyword>
<gene>
    <name evidence="14" type="ORF">GBAR_LOCUS27244</name>
</gene>
<dbReference type="AlphaFoldDB" id="A0AA35XEK0"/>
<dbReference type="Gene3D" id="2.60.40.1170">
    <property type="entry name" value="Mu homology domain, subdomain B"/>
    <property type="match status" value="2"/>
</dbReference>
<dbReference type="SUPFAM" id="SSF49447">
    <property type="entry name" value="Second domain of Mu2 adaptin subunit (ap50) of ap2 adaptor"/>
    <property type="match status" value="1"/>
</dbReference>
<keyword evidence="3 10" id="KW-0813">Transport</keyword>
<reference evidence="14" key="1">
    <citation type="submission" date="2023-03" db="EMBL/GenBank/DDBJ databases">
        <authorList>
            <person name="Steffen K."/>
            <person name="Cardenas P."/>
        </authorList>
    </citation>
    <scope>NUCLEOTIDE SEQUENCE</scope>
</reference>
<dbReference type="FunFam" id="2.60.40.1170:FF:000007">
    <property type="entry name" value="Coatomer subunit delta"/>
    <property type="match status" value="1"/>
</dbReference>
<evidence type="ECO:0000256" key="3">
    <source>
        <dbReference type="ARBA" id="ARBA00022448"/>
    </source>
</evidence>
<comment type="subcellular location">
    <subcellularLocation>
        <location evidence="10 11">Cytoplasm</location>
    </subcellularLocation>
    <subcellularLocation>
        <location evidence="10 11">Cytoplasmic vesicle</location>
        <location evidence="10 11">COPI-coated vesicle membrane</location>
        <topology evidence="10 11">Peripheral membrane protein</topology>
        <orientation evidence="10 11">Cytoplasmic side</orientation>
    </subcellularLocation>
    <subcellularLocation>
        <location evidence="10 11">Golgi apparatus membrane</location>
        <topology evidence="10 11">Peripheral membrane protein</topology>
        <orientation evidence="10 11">Cytoplasmic side</orientation>
    </subcellularLocation>
</comment>
<evidence type="ECO:0000313" key="14">
    <source>
        <dbReference type="EMBL" id="CAI8049481.1"/>
    </source>
</evidence>
<keyword evidence="6 10" id="KW-0653">Protein transport</keyword>
<dbReference type="GO" id="GO:0051645">
    <property type="term" value="P:Golgi localization"/>
    <property type="evidence" value="ECO:0007669"/>
    <property type="project" value="TreeGrafter"/>
</dbReference>
<dbReference type="EMBL" id="CASHTH010003797">
    <property type="protein sequence ID" value="CAI8049481.1"/>
    <property type="molecule type" value="Genomic_DNA"/>
</dbReference>
<organism evidence="14 15">
    <name type="scientific">Geodia barretti</name>
    <name type="common">Barrett's horny sponge</name>
    <dbReference type="NCBI Taxonomy" id="519541"/>
    <lineage>
        <taxon>Eukaryota</taxon>
        <taxon>Metazoa</taxon>
        <taxon>Porifera</taxon>
        <taxon>Demospongiae</taxon>
        <taxon>Heteroscleromorpha</taxon>
        <taxon>Tetractinellida</taxon>
        <taxon>Astrophorina</taxon>
        <taxon>Geodiidae</taxon>
        <taxon>Geodia</taxon>
    </lineage>
</organism>
<dbReference type="GO" id="GO:0000139">
    <property type="term" value="C:Golgi membrane"/>
    <property type="evidence" value="ECO:0007669"/>
    <property type="project" value="UniProtKB-SubCell"/>
</dbReference>
<evidence type="ECO:0000256" key="9">
    <source>
        <dbReference type="ARBA" id="ARBA00023329"/>
    </source>
</evidence>
<dbReference type="CDD" id="cd09254">
    <property type="entry name" value="AP_delta-COPI_MHD"/>
    <property type="match status" value="1"/>
</dbReference>
<dbReference type="Proteomes" id="UP001174909">
    <property type="component" value="Unassembled WGS sequence"/>
</dbReference>
<dbReference type="InterPro" id="IPR036168">
    <property type="entry name" value="AP2_Mu_C_sf"/>
</dbReference>
<comment type="caution">
    <text evidence="14">The sequence shown here is derived from an EMBL/GenBank/DDBJ whole genome shotgun (WGS) entry which is preliminary data.</text>
</comment>
<dbReference type="Pfam" id="PF00928">
    <property type="entry name" value="Adap_comp_sub"/>
    <property type="match status" value="1"/>
</dbReference>
<feature type="domain" description="MHD" evidence="13">
    <location>
        <begin position="76"/>
        <end position="287"/>
    </location>
</feature>
<dbReference type="GO" id="GO:0006890">
    <property type="term" value="P:retrograde vesicle-mediated transport, Golgi to endoplasmic reticulum"/>
    <property type="evidence" value="ECO:0007669"/>
    <property type="project" value="UniProtKB-UniRule"/>
</dbReference>
<dbReference type="GO" id="GO:0006888">
    <property type="term" value="P:endoplasmic reticulum to Golgi vesicle-mediated transport"/>
    <property type="evidence" value="ECO:0007669"/>
    <property type="project" value="TreeGrafter"/>
</dbReference>
<feature type="compositionally biased region" description="Polar residues" evidence="12">
    <location>
        <begin position="56"/>
        <end position="73"/>
    </location>
</feature>
<evidence type="ECO:0000256" key="1">
    <source>
        <dbReference type="ARBA" id="ARBA00010516"/>
    </source>
</evidence>
<feature type="region of interest" description="Disordered" evidence="12">
    <location>
        <begin position="1"/>
        <end position="73"/>
    </location>
</feature>
<evidence type="ECO:0000256" key="7">
    <source>
        <dbReference type="ARBA" id="ARBA00023034"/>
    </source>
</evidence>
<dbReference type="InterPro" id="IPR027059">
    <property type="entry name" value="Coatomer_dsu"/>
</dbReference>
<dbReference type="GO" id="GO:0030126">
    <property type="term" value="C:COPI vesicle coat"/>
    <property type="evidence" value="ECO:0007669"/>
    <property type="project" value="UniProtKB-UniRule"/>
</dbReference>
<name>A0AA35XEK0_GEOBA</name>
<evidence type="ECO:0000256" key="12">
    <source>
        <dbReference type="SAM" id="MobiDB-lite"/>
    </source>
</evidence>
<evidence type="ECO:0000256" key="8">
    <source>
        <dbReference type="ARBA" id="ARBA00023136"/>
    </source>
</evidence>
<evidence type="ECO:0000256" key="6">
    <source>
        <dbReference type="ARBA" id="ARBA00022927"/>
    </source>
</evidence>
<protein>
    <recommendedName>
        <fullName evidence="10">Coatomer subunit delta</fullName>
    </recommendedName>
</protein>